<dbReference type="Gene3D" id="3.40.50.150">
    <property type="entry name" value="Vaccinia Virus protein VP39"/>
    <property type="match status" value="1"/>
</dbReference>
<dbReference type="GO" id="GO:0032259">
    <property type="term" value="P:methylation"/>
    <property type="evidence" value="ECO:0007669"/>
    <property type="project" value="UniProtKB-KW"/>
</dbReference>
<evidence type="ECO:0000256" key="4">
    <source>
        <dbReference type="ARBA" id="ARBA00022691"/>
    </source>
</evidence>
<evidence type="ECO:0000256" key="6">
    <source>
        <dbReference type="SAM" id="Coils"/>
    </source>
</evidence>
<gene>
    <name evidence="9" type="ORF">GRX03_07090</name>
</gene>
<evidence type="ECO:0000256" key="3">
    <source>
        <dbReference type="ARBA" id="ARBA00022679"/>
    </source>
</evidence>
<dbReference type="OrthoDB" id="45790at2157"/>
<dbReference type="PANTHER" id="PTHR33841">
    <property type="entry name" value="DNA METHYLTRANSFERASE YEEA-RELATED"/>
    <property type="match status" value="1"/>
</dbReference>
<feature type="compositionally biased region" description="Basic and acidic residues" evidence="7">
    <location>
        <begin position="1071"/>
        <end position="1092"/>
    </location>
</feature>
<keyword evidence="6" id="KW-0175">Coiled coil</keyword>
<dbReference type="RefSeq" id="WP_159763500.1">
    <property type="nucleotide sequence ID" value="NZ_WUUT01000002.1"/>
</dbReference>
<dbReference type="EC" id="2.1.1.72" evidence="1"/>
<evidence type="ECO:0000313" key="9">
    <source>
        <dbReference type="EMBL" id="MXR51367.1"/>
    </source>
</evidence>
<dbReference type="InterPro" id="IPR050953">
    <property type="entry name" value="N4_N6_ade-DNA_methylase"/>
</dbReference>
<dbReference type="Pfam" id="PF07669">
    <property type="entry name" value="Eco57I"/>
    <property type="match status" value="1"/>
</dbReference>
<keyword evidence="10" id="KW-1185">Reference proteome</keyword>
<keyword evidence="2" id="KW-0489">Methyltransferase</keyword>
<keyword evidence="3" id="KW-0808">Transferase</keyword>
<feature type="region of interest" description="Disordered" evidence="7">
    <location>
        <begin position="1009"/>
        <end position="1032"/>
    </location>
</feature>
<evidence type="ECO:0000256" key="5">
    <source>
        <dbReference type="ARBA" id="ARBA00047942"/>
    </source>
</evidence>
<dbReference type="EMBL" id="WUUT01000002">
    <property type="protein sequence ID" value="MXR51367.1"/>
    <property type="molecule type" value="Genomic_DNA"/>
</dbReference>
<comment type="caution">
    <text evidence="9">The sequence shown here is derived from an EMBL/GenBank/DDBJ whole genome shotgun (WGS) entry which is preliminary data.</text>
</comment>
<evidence type="ECO:0000259" key="8">
    <source>
        <dbReference type="Pfam" id="PF07669"/>
    </source>
</evidence>
<dbReference type="PANTHER" id="PTHR33841:SF1">
    <property type="entry name" value="DNA METHYLTRANSFERASE A"/>
    <property type="match status" value="1"/>
</dbReference>
<dbReference type="GO" id="GO:0006304">
    <property type="term" value="P:DNA modification"/>
    <property type="evidence" value="ECO:0007669"/>
    <property type="project" value="InterPro"/>
</dbReference>
<dbReference type="SUPFAM" id="SSF53335">
    <property type="entry name" value="S-adenosyl-L-methionine-dependent methyltransferases"/>
    <property type="match status" value="1"/>
</dbReference>
<feature type="region of interest" description="Disordered" evidence="7">
    <location>
        <begin position="1058"/>
        <end position="1092"/>
    </location>
</feature>
<proteinExistence type="predicted"/>
<sequence>MASGFLSSRSGRPWNYDREGNDYEYYQGNGASQLEIAVTDHGERPTKEFLQKTYSDRRGGRVNPILVVAIYGDRVGLCGPSGEEPPVYRDVDRGQAERVCEAALDQPDRHAAQQFLSEMLPQLDEELTGLRNQGLLSTHELRVGVPERDDWEDAAEQARRALDDDPRELIKGLNYEIDRLTDQSYVLKDTSDGHERAVAVFLQEDESFDHAQDRFVGQSPVAYALNEADKRNLEYVIGNSGDTLRLYTTNPDAGFGSRGRTDTYVEVNTTLLADEKAAYLWLLFSANALRDDGTLHDIMERSKDYAADLGARLRERIYDDVIPDLAEAIAKARDLDDPTKDELDETYRMTLVLLYRLLFIAYAEDEEFLPRRRNARYDENSLKRKAKNLHEFIQDGGKFDDSFYDHWDDVMHLTRAVHHGHDELGLPAYDGTLLSEDPDISDAGAMLADLRLNNAEFGPVLFRLLVDETEDGFQGPVDFRNIGVREFGVIYEGLLESELSVADQPLTLDDEGHYEPVDTDGQQTLGDEDVVVEEGEVYLHGQSGERKATGTYYTKTRFVEHLLDHSLEPALEDHIDRIDRLREEEGENAAADVFFDIRVSDIAMGSGHFLVGAVDRIESRLYKYLTENPLPPVEEELDNLEDAALEAFEDEEYAPPVERGQLLRRQVARRCVYGVDLNPLATELARLSIWVHTFVPGLPLTFLDYNLVTGDSLAGIGTLDEVTEILDVEQSSLGMFAGGQSVMNEIREEIEQLGSFADASAEQVEEARETREEIEEKLEEVRARFDVLAASRINDEIDTDPVSDTGIDIREEACYEQAQEVLESTDPLHFPAAFPEVFDGDGSGFDVLLGNPPWEEATLEEDEFWMRYEPGLQAKPQSEQERIKDRLREERPDLVEQYKEELAEQEKRRALLRNGPFPGMGTGDPDTYKAFSWRFWALTKNGGRSGVVLPRSVFSAAGSEEIRRRLLNKSVVRDLTFLVNNRNWVFSAVHPQYTIALLSFEKSEPADDDVLSIRGPFPSAESFDEGRDQPPHTFPVERAKNWTGTAAFPLLPPTPEAGDVFGVLTESPPLNRDDPDEWRARPNTELHATNDKKKDDGTVLMHFFEEEETPPDGYWPIFKGGSFDIWTPDTGERYAWADPDIMIDHLQESRENSYQYAGKRSAFYEMPEEWVHDKDTLSCFYPRVVFRDVTRATDSRTVRSALVPPEIFLTNKAPYFLWPRGDEKDEAYLLGILCSIPLDWYARRFVETTLNYHILNGFPIPRPGSENPLRQRVIELSGRLASVDDRYADWADAVGVEHGPLDEDTKQEKIYELDAVVAHLYGLSREHVEVIFETFHNGWDYEERLNRVLDYYADWADRLDLDHTDREEERAAGTRDDD</sequence>
<feature type="domain" description="Type II methyltransferase M.TaqI-like" evidence="8">
    <location>
        <begin position="671"/>
        <end position="863"/>
    </location>
</feature>
<keyword evidence="4" id="KW-0949">S-adenosyl-L-methionine</keyword>
<feature type="coiled-coil region" evidence="6">
    <location>
        <begin position="757"/>
        <end position="791"/>
    </location>
</feature>
<protein>
    <recommendedName>
        <fullName evidence="1">site-specific DNA-methyltransferase (adenine-specific)</fullName>
        <ecNumber evidence="1">2.1.1.72</ecNumber>
    </recommendedName>
</protein>
<feature type="coiled-coil region" evidence="6">
    <location>
        <begin position="884"/>
        <end position="915"/>
    </location>
</feature>
<evidence type="ECO:0000256" key="1">
    <source>
        <dbReference type="ARBA" id="ARBA00011900"/>
    </source>
</evidence>
<evidence type="ECO:0000256" key="2">
    <source>
        <dbReference type="ARBA" id="ARBA00022603"/>
    </source>
</evidence>
<reference evidence="9 10" key="1">
    <citation type="submission" date="2019-12" db="EMBL/GenBank/DDBJ databases">
        <title>Isolation and characterization of three novel carbon monoxide-oxidizing members of Halobacteria from salione crusts and soils.</title>
        <authorList>
            <person name="Myers M.R."/>
            <person name="King G.M."/>
        </authorList>
    </citation>
    <scope>NUCLEOTIDE SEQUENCE [LARGE SCALE GENOMIC DNA]</scope>
    <source>
        <strain evidence="9 10">WSH3</strain>
    </source>
</reference>
<name>A0A6B0T2L7_9EURY</name>
<dbReference type="GO" id="GO:0009007">
    <property type="term" value="F:site-specific DNA-methyltransferase (adenine-specific) activity"/>
    <property type="evidence" value="ECO:0007669"/>
    <property type="project" value="UniProtKB-EC"/>
</dbReference>
<organism evidence="9 10">
    <name type="scientific">Halovenus carboxidivorans</name>
    <dbReference type="NCBI Taxonomy" id="2692199"/>
    <lineage>
        <taxon>Archaea</taxon>
        <taxon>Methanobacteriati</taxon>
        <taxon>Methanobacteriota</taxon>
        <taxon>Stenosarchaea group</taxon>
        <taxon>Halobacteria</taxon>
        <taxon>Halobacteriales</taxon>
        <taxon>Haloarculaceae</taxon>
        <taxon>Halovenus</taxon>
    </lineage>
</organism>
<dbReference type="Proteomes" id="UP000466535">
    <property type="component" value="Unassembled WGS sequence"/>
</dbReference>
<comment type="catalytic activity">
    <reaction evidence="5">
        <text>a 2'-deoxyadenosine in DNA + S-adenosyl-L-methionine = an N(6)-methyl-2'-deoxyadenosine in DNA + S-adenosyl-L-homocysteine + H(+)</text>
        <dbReference type="Rhea" id="RHEA:15197"/>
        <dbReference type="Rhea" id="RHEA-COMP:12418"/>
        <dbReference type="Rhea" id="RHEA-COMP:12419"/>
        <dbReference type="ChEBI" id="CHEBI:15378"/>
        <dbReference type="ChEBI" id="CHEBI:57856"/>
        <dbReference type="ChEBI" id="CHEBI:59789"/>
        <dbReference type="ChEBI" id="CHEBI:90615"/>
        <dbReference type="ChEBI" id="CHEBI:90616"/>
        <dbReference type="EC" id="2.1.1.72"/>
    </reaction>
</comment>
<dbReference type="InterPro" id="IPR029063">
    <property type="entry name" value="SAM-dependent_MTases_sf"/>
</dbReference>
<dbReference type="PRINTS" id="PR00507">
    <property type="entry name" value="N12N6MTFRASE"/>
</dbReference>
<dbReference type="InterPro" id="IPR011639">
    <property type="entry name" value="MethylTrfase_TaqI-like_dom"/>
</dbReference>
<evidence type="ECO:0000313" key="10">
    <source>
        <dbReference type="Proteomes" id="UP000466535"/>
    </source>
</evidence>
<accession>A0A6B0T2L7</accession>
<evidence type="ECO:0000256" key="7">
    <source>
        <dbReference type="SAM" id="MobiDB-lite"/>
    </source>
</evidence>